<reference evidence="4 5" key="1">
    <citation type="submission" date="2012-05" db="EMBL/GenBank/DDBJ databases">
        <authorList>
            <person name="Weinstock G."/>
            <person name="Sodergren E."/>
            <person name="Lobos E.A."/>
            <person name="Fulton L."/>
            <person name="Fulton R."/>
            <person name="Courtney L."/>
            <person name="Fronick C."/>
            <person name="O'Laughlin M."/>
            <person name="Godfrey J."/>
            <person name="Wilson R.M."/>
            <person name="Miner T."/>
            <person name="Farmer C."/>
            <person name="Delehaunty K."/>
            <person name="Cordes M."/>
            <person name="Minx P."/>
            <person name="Tomlinson C."/>
            <person name="Chen J."/>
            <person name="Wollam A."/>
            <person name="Pepin K.H."/>
            <person name="Bhonagiri V."/>
            <person name="Zhang X."/>
            <person name="Suruliraj S."/>
            <person name="Warren W."/>
            <person name="Mitreva M."/>
            <person name="Mardis E.R."/>
            <person name="Wilson R.K."/>
        </authorList>
    </citation>
    <scope>NUCLEOTIDE SEQUENCE [LARGE SCALE GENOMIC DNA]</scope>
    <source>
        <strain evidence="4 5">DSM 1785</strain>
    </source>
</reference>
<evidence type="ECO:0000256" key="2">
    <source>
        <dbReference type="ARBA" id="ARBA00006479"/>
    </source>
</evidence>
<name>L1QL47_9CLOT</name>
<comment type="caution">
    <text evidence="4">The sequence shown here is derived from an EMBL/GenBank/DDBJ whole genome shotgun (WGS) entry which is preliminary data.</text>
</comment>
<dbReference type="EMBL" id="AMEZ01000020">
    <property type="protein sequence ID" value="EKY28703.1"/>
    <property type="molecule type" value="Genomic_DNA"/>
</dbReference>
<dbReference type="HOGENOM" id="CLU_036604_13_5_9"/>
<dbReference type="eggNOG" id="COG1940">
    <property type="taxonomic scope" value="Bacteria"/>
</dbReference>
<dbReference type="InterPro" id="IPR043129">
    <property type="entry name" value="ATPase_NBD"/>
</dbReference>
<dbReference type="STRING" id="545697.HMPREF0216_00625"/>
<keyword evidence="5" id="KW-1185">Reference proteome</keyword>
<sequence>MSKVLKGSFELMKQLNIAAILKVIRDNGSLSRADIAKLTGLTPASVTNITKFLLEDKYLIESKIGESSGGRPPIILEINPNARYIIGVSIGIGNIEVVITNLNAEVVFRKAIEVQEERYNKELIFNELIKLINEVVKESEIENTEILGIGIALHGIVNVKEGISKYSPYYAWENVDIKGILEEKLNYPVYVDNDVRAMAIGESLFGVSKGISNFITISISNGIGAGIIINNIPYYGVDYSAGEIGHVVVEGDGDKCNCGNYGCLETVASNNNIVKKVIKMIKQGQSSILIEMVKDINEISITDICKASVLGDELSIYILKESARYIGTAVTSLINILNPTAIVVVGEIFENTPYTLQTLEEIVKKRGLKLPAENVRIIKSALGKDAAVIGAATLVIQELFNGSNVK</sequence>
<dbReference type="Pfam" id="PF00480">
    <property type="entry name" value="ROK"/>
    <property type="match status" value="1"/>
</dbReference>
<dbReference type="Pfam" id="PF13412">
    <property type="entry name" value="HTH_24"/>
    <property type="match status" value="1"/>
</dbReference>
<comment type="function">
    <text evidence="1">Transcriptional repressor of xylose-utilizing enzymes.</text>
</comment>
<keyword evidence="3" id="KW-0119">Carbohydrate metabolism</keyword>
<accession>L1QL47</accession>
<dbReference type="InterPro" id="IPR000600">
    <property type="entry name" value="ROK"/>
</dbReference>
<evidence type="ECO:0000256" key="3">
    <source>
        <dbReference type="ARBA" id="ARBA00022629"/>
    </source>
</evidence>
<keyword evidence="3" id="KW-0859">Xylose metabolism</keyword>
<dbReference type="InterPro" id="IPR049874">
    <property type="entry name" value="ROK_cs"/>
</dbReference>
<dbReference type="AlphaFoldDB" id="L1QL47"/>
<dbReference type="SUPFAM" id="SSF53067">
    <property type="entry name" value="Actin-like ATPase domain"/>
    <property type="match status" value="1"/>
</dbReference>
<organism evidence="4 5">
    <name type="scientific">Clostridium celatum DSM 1785</name>
    <dbReference type="NCBI Taxonomy" id="545697"/>
    <lineage>
        <taxon>Bacteria</taxon>
        <taxon>Bacillati</taxon>
        <taxon>Bacillota</taxon>
        <taxon>Clostridia</taxon>
        <taxon>Eubacteriales</taxon>
        <taxon>Clostridiaceae</taxon>
        <taxon>Clostridium</taxon>
    </lineage>
</organism>
<dbReference type="InterPro" id="IPR036390">
    <property type="entry name" value="WH_DNA-bd_sf"/>
</dbReference>
<proteinExistence type="inferred from homology"/>
<dbReference type="Gene3D" id="3.30.420.40">
    <property type="match status" value="2"/>
</dbReference>
<dbReference type="GO" id="GO:0042732">
    <property type="term" value="P:D-xylose metabolic process"/>
    <property type="evidence" value="ECO:0007669"/>
    <property type="project" value="UniProtKB-KW"/>
</dbReference>
<dbReference type="OrthoDB" id="9796533at2"/>
<dbReference type="SUPFAM" id="SSF46785">
    <property type="entry name" value="Winged helix' DNA-binding domain"/>
    <property type="match status" value="1"/>
</dbReference>
<evidence type="ECO:0000313" key="5">
    <source>
        <dbReference type="Proteomes" id="UP000010420"/>
    </source>
</evidence>
<dbReference type="PANTHER" id="PTHR18964:SF149">
    <property type="entry name" value="BIFUNCTIONAL UDP-N-ACETYLGLUCOSAMINE 2-EPIMERASE_N-ACETYLMANNOSAMINE KINASE"/>
    <property type="match status" value="1"/>
</dbReference>
<dbReference type="PATRIC" id="fig|545697.3.peg.619"/>
<dbReference type="Gene3D" id="1.10.10.10">
    <property type="entry name" value="Winged helix-like DNA-binding domain superfamily/Winged helix DNA-binding domain"/>
    <property type="match status" value="1"/>
</dbReference>
<dbReference type="PANTHER" id="PTHR18964">
    <property type="entry name" value="ROK (REPRESSOR, ORF, KINASE) FAMILY"/>
    <property type="match status" value="1"/>
</dbReference>
<dbReference type="InterPro" id="IPR036388">
    <property type="entry name" value="WH-like_DNA-bd_sf"/>
</dbReference>
<evidence type="ECO:0000256" key="1">
    <source>
        <dbReference type="ARBA" id="ARBA00002486"/>
    </source>
</evidence>
<gene>
    <name evidence="4" type="ORF">HMPREF0216_00625</name>
</gene>
<dbReference type="Proteomes" id="UP000010420">
    <property type="component" value="Unassembled WGS sequence"/>
</dbReference>
<dbReference type="PROSITE" id="PS01125">
    <property type="entry name" value="ROK"/>
    <property type="match status" value="1"/>
</dbReference>
<evidence type="ECO:0000313" key="4">
    <source>
        <dbReference type="EMBL" id="EKY28703.1"/>
    </source>
</evidence>
<dbReference type="RefSeq" id="WP_005210895.1">
    <property type="nucleotide sequence ID" value="NZ_KB291613.1"/>
</dbReference>
<protein>
    <submittedName>
        <fullName evidence="4">ROK family protein</fullName>
    </submittedName>
</protein>
<comment type="similarity">
    <text evidence="2">Belongs to the ROK (NagC/XylR) family.</text>
</comment>